<dbReference type="Gene3D" id="3.90.180.10">
    <property type="entry name" value="Medium-chain alcohol dehydrogenases, catalytic domain"/>
    <property type="match status" value="1"/>
</dbReference>
<evidence type="ECO:0000259" key="5">
    <source>
        <dbReference type="Pfam" id="PF00107"/>
    </source>
</evidence>
<dbReference type="InterPro" id="IPR011032">
    <property type="entry name" value="GroES-like_sf"/>
</dbReference>
<dbReference type="GO" id="GO:0044281">
    <property type="term" value="P:small molecule metabolic process"/>
    <property type="evidence" value="ECO:0007669"/>
    <property type="project" value="UniProtKB-ARBA"/>
</dbReference>
<dbReference type="GO" id="GO:0016616">
    <property type="term" value="F:oxidoreductase activity, acting on the CH-OH group of donors, NAD or NADP as acceptor"/>
    <property type="evidence" value="ECO:0007669"/>
    <property type="project" value="UniProtKB-ARBA"/>
</dbReference>
<dbReference type="CDD" id="cd08234">
    <property type="entry name" value="threonine_DH_like"/>
    <property type="match status" value="1"/>
</dbReference>
<evidence type="ECO:0000256" key="1">
    <source>
        <dbReference type="ARBA" id="ARBA00022723"/>
    </source>
</evidence>
<comment type="caution">
    <text evidence="7">The sequence shown here is derived from an EMBL/GenBank/DDBJ whole genome shotgun (WGS) entry which is preliminary data.</text>
</comment>
<dbReference type="SUPFAM" id="SSF50129">
    <property type="entry name" value="GroES-like"/>
    <property type="match status" value="1"/>
</dbReference>
<dbReference type="RefSeq" id="WP_382218235.1">
    <property type="nucleotide sequence ID" value="NZ_CP122312.1"/>
</dbReference>
<evidence type="ECO:0000313" key="8">
    <source>
        <dbReference type="EMBL" id="MFC7198590.1"/>
    </source>
</evidence>
<comment type="similarity">
    <text evidence="4">Belongs to the zinc-containing alcohol dehydrogenase family.</text>
</comment>
<evidence type="ECO:0000313" key="9">
    <source>
        <dbReference type="Proteomes" id="UP001596447"/>
    </source>
</evidence>
<name>A0ABD5YVU0_9EURY</name>
<dbReference type="PROSITE" id="PS00059">
    <property type="entry name" value="ADH_ZINC"/>
    <property type="match status" value="1"/>
</dbReference>
<comment type="cofactor">
    <cofactor evidence="4">
        <name>Zn(2+)</name>
        <dbReference type="ChEBI" id="CHEBI:29105"/>
    </cofactor>
</comment>
<evidence type="ECO:0000313" key="7">
    <source>
        <dbReference type="EMBL" id="MFC7197945.1"/>
    </source>
</evidence>
<evidence type="ECO:0000259" key="6">
    <source>
        <dbReference type="Pfam" id="PF08240"/>
    </source>
</evidence>
<reference evidence="7" key="1">
    <citation type="journal article" date="2014" name="Int. J. Syst. Evol. Microbiol.">
        <title>Complete genome sequence of Corynebacterium casei LMG S-19264T (=DSM 44701T), isolated from a smear-ripened cheese.</title>
        <authorList>
            <consortium name="US DOE Joint Genome Institute (JGI-PGF)"/>
            <person name="Walter F."/>
            <person name="Albersmeier A."/>
            <person name="Kalinowski J."/>
            <person name="Ruckert C."/>
        </authorList>
    </citation>
    <scope>NUCLEOTIDE SEQUENCE [LARGE SCALE GENOMIC DNA]</scope>
    <source>
        <strain evidence="7">NBRC 114356</strain>
    </source>
</reference>
<dbReference type="Proteomes" id="UP001596447">
    <property type="component" value="Unassembled WGS sequence"/>
</dbReference>
<reference evidence="7" key="3">
    <citation type="submission" date="2024-09" db="EMBL/GenBank/DDBJ databases">
        <authorList>
            <person name="Sun Q."/>
        </authorList>
    </citation>
    <scope>NUCLEOTIDE SEQUENCE</scope>
    <source>
        <strain evidence="7">NBRC 114356</strain>
    </source>
</reference>
<dbReference type="EMBL" id="JBHTAR010000001">
    <property type="protein sequence ID" value="MFC7197945.1"/>
    <property type="molecule type" value="Genomic_DNA"/>
</dbReference>
<reference evidence="9" key="2">
    <citation type="journal article" date="2019" name="Int. J. Syst. Evol. Microbiol.">
        <title>The Global Catalogue of Microorganisms (GCM) 10K type strain sequencing project: providing services to taxonomists for standard genome sequencing and annotation.</title>
        <authorList>
            <consortium name="The Broad Institute Genomics Platform"/>
            <consortium name="The Broad Institute Genome Sequencing Center for Infectious Disease"/>
            <person name="Wu L."/>
            <person name="Ma J."/>
        </authorList>
    </citation>
    <scope>NUCLEOTIDE SEQUENCE [LARGE SCALE GENOMIC DNA]</scope>
    <source>
        <strain evidence="9">XZGYJ-43</strain>
    </source>
</reference>
<evidence type="ECO:0000256" key="3">
    <source>
        <dbReference type="ARBA" id="ARBA00023002"/>
    </source>
</evidence>
<dbReference type="PANTHER" id="PTHR43401">
    <property type="entry name" value="L-THREONINE 3-DEHYDROGENASE"/>
    <property type="match status" value="1"/>
</dbReference>
<keyword evidence="2 4" id="KW-0862">Zinc</keyword>
<feature type="domain" description="Alcohol dehydrogenase-like N-terminal" evidence="6">
    <location>
        <begin position="23"/>
        <end position="132"/>
    </location>
</feature>
<organism evidence="7 9">
    <name type="scientific">Halospeciosus flavus</name>
    <dbReference type="NCBI Taxonomy" id="3032283"/>
    <lineage>
        <taxon>Archaea</taxon>
        <taxon>Methanobacteriati</taxon>
        <taxon>Methanobacteriota</taxon>
        <taxon>Stenosarchaea group</taxon>
        <taxon>Halobacteria</taxon>
        <taxon>Halobacteriales</taxon>
        <taxon>Halobacteriaceae</taxon>
        <taxon>Halospeciosus</taxon>
    </lineage>
</organism>
<dbReference type="InterPro" id="IPR013154">
    <property type="entry name" value="ADH-like_N"/>
</dbReference>
<sequence>MRASVLTDVGSVEVEERELPEPGPNEVLVLVGACGVCMTDFHMYHGSFDVETPLVLGHESAGEVVATGDDVKTADVGDRVAMNPVVPCHACKYCKRGETHLCEHNTSIGGAGETIIDGAFAEYVRVPETNVEDVGDMPYERAALAEPLACCIHGVDRVDIGHGDSVAIIGAGPIGLLLLQTFRDRGAAPVIVSELDAERRQLAEELGADVTIDPAEEDPVEVVDSIVGKVDVAVEAVGMVPTIEQANEMVAKGGDTLVFGVPSQDATLEIDPFDVYFREADYRGTYALDTDDFQRAVRLLEYGRIETEPLVTETLGLSELPTAFERMENTEGLKKLVRPGRETAEDGGGR</sequence>
<dbReference type="GO" id="GO:0051262">
    <property type="term" value="P:protein tetramerization"/>
    <property type="evidence" value="ECO:0007669"/>
    <property type="project" value="UniProtKB-ARBA"/>
</dbReference>
<dbReference type="AlphaFoldDB" id="A0ABD5YVU0"/>
<keyword evidence="1 4" id="KW-0479">Metal-binding</keyword>
<dbReference type="PANTHER" id="PTHR43401:SF2">
    <property type="entry name" value="L-THREONINE 3-DEHYDROGENASE"/>
    <property type="match status" value="1"/>
</dbReference>
<dbReference type="EMBL" id="JBHTAR010000011">
    <property type="protein sequence ID" value="MFC7198590.1"/>
    <property type="molecule type" value="Genomic_DNA"/>
</dbReference>
<gene>
    <name evidence="7" type="ORF">ACFQJ9_00220</name>
    <name evidence="8" type="ORF">ACFQJ9_03985</name>
</gene>
<dbReference type="Pfam" id="PF08240">
    <property type="entry name" value="ADH_N"/>
    <property type="match status" value="1"/>
</dbReference>
<dbReference type="InterPro" id="IPR013149">
    <property type="entry name" value="ADH-like_C"/>
</dbReference>
<dbReference type="InterPro" id="IPR036291">
    <property type="entry name" value="NAD(P)-bd_dom_sf"/>
</dbReference>
<dbReference type="GO" id="GO:0030554">
    <property type="term" value="F:adenyl nucleotide binding"/>
    <property type="evidence" value="ECO:0007669"/>
    <property type="project" value="UniProtKB-ARBA"/>
</dbReference>
<proteinExistence type="inferred from homology"/>
<feature type="domain" description="Alcohol dehydrogenase-like C-terminal" evidence="5">
    <location>
        <begin position="173"/>
        <end position="300"/>
    </location>
</feature>
<evidence type="ECO:0000256" key="2">
    <source>
        <dbReference type="ARBA" id="ARBA00022833"/>
    </source>
</evidence>
<accession>A0ABD5YVU0</accession>
<dbReference type="SUPFAM" id="SSF51735">
    <property type="entry name" value="NAD(P)-binding Rossmann-fold domains"/>
    <property type="match status" value="1"/>
</dbReference>
<protein>
    <submittedName>
        <fullName evidence="7">Zinc-dependent alcohol dehydrogenase family protein</fullName>
    </submittedName>
</protein>
<keyword evidence="9" id="KW-1185">Reference proteome</keyword>
<dbReference type="GO" id="GO:0046872">
    <property type="term" value="F:metal ion binding"/>
    <property type="evidence" value="ECO:0007669"/>
    <property type="project" value="UniProtKB-KW"/>
</dbReference>
<dbReference type="InterPro" id="IPR002328">
    <property type="entry name" value="ADH_Zn_CS"/>
</dbReference>
<evidence type="ECO:0000256" key="4">
    <source>
        <dbReference type="RuleBase" id="RU361277"/>
    </source>
</evidence>
<dbReference type="GO" id="GO:0043168">
    <property type="term" value="F:anion binding"/>
    <property type="evidence" value="ECO:0007669"/>
    <property type="project" value="UniProtKB-ARBA"/>
</dbReference>
<keyword evidence="3" id="KW-0560">Oxidoreductase</keyword>
<dbReference type="InterPro" id="IPR050129">
    <property type="entry name" value="Zn_alcohol_dh"/>
</dbReference>
<dbReference type="Pfam" id="PF00107">
    <property type="entry name" value="ADH_zinc_N"/>
    <property type="match status" value="1"/>
</dbReference>
<dbReference type="Gene3D" id="3.40.50.720">
    <property type="entry name" value="NAD(P)-binding Rossmann-like Domain"/>
    <property type="match status" value="1"/>
</dbReference>